<dbReference type="Proteomes" id="UP000886653">
    <property type="component" value="Unassembled WGS sequence"/>
</dbReference>
<dbReference type="Pfam" id="PF00620">
    <property type="entry name" value="RhoGAP"/>
    <property type="match status" value="1"/>
</dbReference>
<dbReference type="InterPro" id="IPR000198">
    <property type="entry name" value="RhoGAP_dom"/>
</dbReference>
<dbReference type="GO" id="GO:0007264">
    <property type="term" value="P:small GTPase-mediated signal transduction"/>
    <property type="evidence" value="ECO:0007669"/>
    <property type="project" value="TreeGrafter"/>
</dbReference>
<gene>
    <name evidence="2" type="ORF">CROQUDRAFT_131407</name>
</gene>
<dbReference type="GO" id="GO:0005096">
    <property type="term" value="F:GTPase activator activity"/>
    <property type="evidence" value="ECO:0007669"/>
    <property type="project" value="TreeGrafter"/>
</dbReference>
<organism evidence="2 3">
    <name type="scientific">Cronartium quercuum f. sp. fusiforme G11</name>
    <dbReference type="NCBI Taxonomy" id="708437"/>
    <lineage>
        <taxon>Eukaryota</taxon>
        <taxon>Fungi</taxon>
        <taxon>Dikarya</taxon>
        <taxon>Basidiomycota</taxon>
        <taxon>Pucciniomycotina</taxon>
        <taxon>Pucciniomycetes</taxon>
        <taxon>Pucciniales</taxon>
        <taxon>Coleosporiaceae</taxon>
        <taxon>Cronartium</taxon>
    </lineage>
</organism>
<dbReference type="SUPFAM" id="SSF48350">
    <property type="entry name" value="GTPase activation domain, GAP"/>
    <property type="match status" value="1"/>
</dbReference>
<comment type="caution">
    <text evidence="2">The sequence shown here is derived from an EMBL/GenBank/DDBJ whole genome shotgun (WGS) entry which is preliminary data.</text>
</comment>
<keyword evidence="3" id="KW-1185">Reference proteome</keyword>
<dbReference type="InterPro" id="IPR036865">
    <property type="entry name" value="CRAL-TRIO_dom_sf"/>
</dbReference>
<protein>
    <recommendedName>
        <fullName evidence="1">Rho-GAP domain-containing protein</fullName>
    </recommendedName>
</protein>
<dbReference type="OrthoDB" id="2500493at2759"/>
<accession>A0A9P6NNR5</accession>
<proteinExistence type="predicted"/>
<dbReference type="Pfam" id="PF13716">
    <property type="entry name" value="CRAL_TRIO_2"/>
    <property type="match status" value="1"/>
</dbReference>
<dbReference type="InterPro" id="IPR008936">
    <property type="entry name" value="Rho_GTPase_activation_prot"/>
</dbReference>
<evidence type="ECO:0000259" key="1">
    <source>
        <dbReference type="PROSITE" id="PS50238"/>
    </source>
</evidence>
<reference evidence="2" key="1">
    <citation type="submission" date="2013-11" db="EMBL/GenBank/DDBJ databases">
        <title>Genome sequence of the fusiform rust pathogen reveals effectors for host alternation and coevolution with pine.</title>
        <authorList>
            <consortium name="DOE Joint Genome Institute"/>
            <person name="Smith K."/>
            <person name="Pendleton A."/>
            <person name="Kubisiak T."/>
            <person name="Anderson C."/>
            <person name="Salamov A."/>
            <person name="Aerts A."/>
            <person name="Riley R."/>
            <person name="Clum A."/>
            <person name="Lindquist E."/>
            <person name="Ence D."/>
            <person name="Campbell M."/>
            <person name="Kronenberg Z."/>
            <person name="Feau N."/>
            <person name="Dhillon B."/>
            <person name="Hamelin R."/>
            <person name="Burleigh J."/>
            <person name="Smith J."/>
            <person name="Yandell M."/>
            <person name="Nelson C."/>
            <person name="Grigoriev I."/>
            <person name="Davis J."/>
        </authorList>
    </citation>
    <scope>NUCLEOTIDE SEQUENCE</scope>
    <source>
        <strain evidence="2">G11</strain>
    </source>
</reference>
<dbReference type="Gene3D" id="1.10.555.10">
    <property type="entry name" value="Rho GTPase activation protein"/>
    <property type="match status" value="1"/>
</dbReference>
<name>A0A9P6NNR5_9BASI</name>
<sequence length="538" mass="60156">MATSQPISPETLTKIDAIFKPIIFQAGYDHDSNPLLVLCASKFPSPKDLPIGIDFTMLMNRALSLYSTITNQSHYSLIIFSSPSEFSPNIKQIISSYLNLNSFTRKNLKKLWIVHPSFWSKMTLQIFLNGIVSWKFHSKVKWIHNLSQLAVEVPIQQICIPPEVYKVDLEIEPSITMPPNWKRKPVLGTFLEELMGNRGENGIPQLVQDSVNCIRSTGLNAEGLFRRPPSLITLRVISEAYDRGHPVQIDDYPDGPYLAASLLKQFLRQLPIPIFTSTLYPIITNCPLLTNDLCNHSSNTSIISEFNPEAVTYIREKILVSLSTPALKLLDYVLEFAHELALHAAENKMGPHNLATCLAPTLLRSDDLTKDAAMCKLPTTGRSSPPSSTFFTISGTSFGSVLKFMITNYEEIFDDLNLLSPNLKENNKFVSAPTSPSSYLSSSITSTSTKSSYQDLTSDHDHDHRHLPKISNHHLLVDHHYPHNTISVPGLLPKFHNLLGSYRSNLSLNSSSIIPTTKINDTNVTGRVSVKNLFNDVD</sequence>
<dbReference type="EMBL" id="MU167229">
    <property type="protein sequence ID" value="KAG0149279.1"/>
    <property type="molecule type" value="Genomic_DNA"/>
</dbReference>
<dbReference type="GO" id="GO:0005737">
    <property type="term" value="C:cytoplasm"/>
    <property type="evidence" value="ECO:0007669"/>
    <property type="project" value="TreeGrafter"/>
</dbReference>
<dbReference type="PANTHER" id="PTHR45808:SF2">
    <property type="entry name" value="RHO GTPASE-ACTIVATING PROTEIN 68F"/>
    <property type="match status" value="1"/>
</dbReference>
<evidence type="ECO:0000313" key="2">
    <source>
        <dbReference type="EMBL" id="KAG0149279.1"/>
    </source>
</evidence>
<dbReference type="Gene3D" id="3.40.525.10">
    <property type="entry name" value="CRAL-TRIO lipid binding domain"/>
    <property type="match status" value="1"/>
</dbReference>
<dbReference type="PROSITE" id="PS50238">
    <property type="entry name" value="RHOGAP"/>
    <property type="match status" value="1"/>
</dbReference>
<feature type="domain" description="Rho-GAP" evidence="1">
    <location>
        <begin position="189"/>
        <end position="413"/>
    </location>
</feature>
<dbReference type="CDD" id="cd00159">
    <property type="entry name" value="RhoGAP"/>
    <property type="match status" value="1"/>
</dbReference>
<evidence type="ECO:0000313" key="3">
    <source>
        <dbReference type="Proteomes" id="UP000886653"/>
    </source>
</evidence>
<dbReference type="SMART" id="SM00324">
    <property type="entry name" value="RhoGAP"/>
    <property type="match status" value="1"/>
</dbReference>
<dbReference type="InterPro" id="IPR001251">
    <property type="entry name" value="CRAL-TRIO_dom"/>
</dbReference>
<dbReference type="PANTHER" id="PTHR45808">
    <property type="entry name" value="RHO GTPASE-ACTIVATING PROTEIN 68F"/>
    <property type="match status" value="1"/>
</dbReference>
<dbReference type="AlphaFoldDB" id="A0A9P6NNR5"/>